<dbReference type="VEuPathDB" id="VectorBase:PPAPM1_006265"/>
<dbReference type="EnsemblMetazoa" id="PPAI009085-RA">
    <property type="protein sequence ID" value="PPAI009085-PA"/>
    <property type="gene ID" value="PPAI009085"/>
</dbReference>
<evidence type="ECO:0000313" key="3">
    <source>
        <dbReference type="EnsemblMetazoa" id="PPAI009085-PA"/>
    </source>
</evidence>
<dbReference type="InterPro" id="IPR033551">
    <property type="entry name" value="DRC7/lobo"/>
</dbReference>
<dbReference type="PANTHER" id="PTHR35249:SF2">
    <property type="entry name" value="DYNEIN REGULATORY COMPLEX SUBUNIT 7"/>
    <property type="match status" value="1"/>
</dbReference>
<keyword evidence="2" id="KW-0472">Membrane</keyword>
<feature type="compositionally biased region" description="Low complexity" evidence="1">
    <location>
        <begin position="432"/>
        <end position="443"/>
    </location>
</feature>
<feature type="region of interest" description="Disordered" evidence="1">
    <location>
        <begin position="414"/>
        <end position="484"/>
    </location>
</feature>
<sequence length="484" mass="53620">MENQEQESIPKPIIEIEPIDVRASLLTPGLNLSRRASLRPLSISPTPSATEVEEAPLEVIVVQRTAPKWTYGSMSNDELMQVKKQVGIIDVSFPEVQDPKFEDLSNFPLSYRSLTSKEKLILMFAENFRLQYNEKYIDRMPLVLAPKNECGVQKFVSTTIRPTSLHYPDLIGSWEKISSFVADHIEYEPLTEPTTIILIDILVDIFVVVIQNFIFHCIHHIILLLLVEVIVPAVCIVILLLSITLAPRFQVTNNTAYRTGNYCGLNFDLVVVIVEEKIIHKSQQSMLGISSLYSTMPQTSSPLHRNTPPTQSLTTAHTSTPPVAVSSPQITPRSSTPCGTSEDTKNQMWLWNWYKTMGATLMGNDKQFGQQQASMGGSSPSMVQLPHSTNGILNGTGKQQSLYNNILFSQLTKEEPTTVTNSEPEDLSHHPAVSQAATTTVTSGEEHLHSEERGDALPLSDYSSTIKNDPDAIAKASESPHGGQ</sequence>
<dbReference type="EMBL" id="AJVK01016279">
    <property type="status" value="NOT_ANNOTATED_CDS"/>
    <property type="molecule type" value="Genomic_DNA"/>
</dbReference>
<dbReference type="VEuPathDB" id="VectorBase:PPAI009085"/>
<feature type="transmembrane region" description="Helical" evidence="2">
    <location>
        <begin position="196"/>
        <end position="215"/>
    </location>
</feature>
<evidence type="ECO:0000313" key="4">
    <source>
        <dbReference type="Proteomes" id="UP000092462"/>
    </source>
</evidence>
<feature type="transmembrane region" description="Helical" evidence="2">
    <location>
        <begin position="222"/>
        <end position="245"/>
    </location>
</feature>
<evidence type="ECO:0000256" key="1">
    <source>
        <dbReference type="SAM" id="MobiDB-lite"/>
    </source>
</evidence>
<feature type="compositionally biased region" description="Basic and acidic residues" evidence="1">
    <location>
        <begin position="444"/>
        <end position="455"/>
    </location>
</feature>
<keyword evidence="2" id="KW-0812">Transmembrane</keyword>
<dbReference type="Proteomes" id="UP000092462">
    <property type="component" value="Unassembled WGS sequence"/>
</dbReference>
<reference evidence="3" key="1">
    <citation type="submission" date="2022-08" db="UniProtKB">
        <authorList>
            <consortium name="EnsemblMetazoa"/>
        </authorList>
    </citation>
    <scope>IDENTIFICATION</scope>
    <source>
        <strain evidence="3">Israel</strain>
    </source>
</reference>
<proteinExistence type="predicted"/>
<dbReference type="PANTHER" id="PTHR35249">
    <property type="entry name" value="DYNEIN REGULATORY COMPLEX SUBUNIT 7"/>
    <property type="match status" value="1"/>
</dbReference>
<feature type="region of interest" description="Disordered" evidence="1">
    <location>
        <begin position="298"/>
        <end position="343"/>
    </location>
</feature>
<dbReference type="GO" id="GO:0031514">
    <property type="term" value="C:motile cilium"/>
    <property type="evidence" value="ECO:0007669"/>
    <property type="project" value="TreeGrafter"/>
</dbReference>
<dbReference type="EMBL" id="AJVK01016278">
    <property type="status" value="NOT_ANNOTATED_CDS"/>
    <property type="molecule type" value="Genomic_DNA"/>
</dbReference>
<accession>A0A1B0GQC4</accession>
<dbReference type="GO" id="GO:0030317">
    <property type="term" value="P:flagellated sperm motility"/>
    <property type="evidence" value="ECO:0007669"/>
    <property type="project" value="TreeGrafter"/>
</dbReference>
<dbReference type="AlphaFoldDB" id="A0A1B0GQC4"/>
<keyword evidence="4" id="KW-1185">Reference proteome</keyword>
<organism evidence="3 4">
    <name type="scientific">Phlebotomus papatasi</name>
    <name type="common">Sandfly</name>
    <dbReference type="NCBI Taxonomy" id="29031"/>
    <lineage>
        <taxon>Eukaryota</taxon>
        <taxon>Metazoa</taxon>
        <taxon>Ecdysozoa</taxon>
        <taxon>Arthropoda</taxon>
        <taxon>Hexapoda</taxon>
        <taxon>Insecta</taxon>
        <taxon>Pterygota</taxon>
        <taxon>Neoptera</taxon>
        <taxon>Endopterygota</taxon>
        <taxon>Diptera</taxon>
        <taxon>Nematocera</taxon>
        <taxon>Psychodoidea</taxon>
        <taxon>Psychodidae</taxon>
        <taxon>Phlebotomus</taxon>
        <taxon>Phlebotomus</taxon>
    </lineage>
</organism>
<keyword evidence="2" id="KW-1133">Transmembrane helix</keyword>
<protein>
    <submittedName>
        <fullName evidence="3">Uncharacterized protein</fullName>
    </submittedName>
</protein>
<name>A0A1B0GQC4_PHLPP</name>
<evidence type="ECO:0000256" key="2">
    <source>
        <dbReference type="SAM" id="Phobius"/>
    </source>
</evidence>